<sequence length="126" mass="14429">MHLRNEELTLLYNANNSRDRQTLAMAMTITSHINKQEVNSVNISGTMFRLMVDRLQTDPKRLLNKADLEYQRIHRGSEYNTAIWLEAIKRRPELLRAPVAMYRGKAIICDTPTSIFRLVGPASATA</sequence>
<comment type="caution">
    <text evidence="1">The sequence shown here is derived from an EMBL/GenBank/DDBJ whole genome shotgun (WGS) entry which is preliminary data.</text>
</comment>
<dbReference type="Proteomes" id="UP000468650">
    <property type="component" value="Unassembled WGS sequence"/>
</dbReference>
<name>A0A6N6RLL9_9FLAO</name>
<gene>
    <name evidence="1" type="ORF">F8C67_01665</name>
</gene>
<evidence type="ECO:0000313" key="1">
    <source>
        <dbReference type="EMBL" id="KAB2814469.1"/>
    </source>
</evidence>
<organism evidence="1 2">
    <name type="scientific">Phaeocystidibacter luteus</name>
    <dbReference type="NCBI Taxonomy" id="911197"/>
    <lineage>
        <taxon>Bacteria</taxon>
        <taxon>Pseudomonadati</taxon>
        <taxon>Bacteroidota</taxon>
        <taxon>Flavobacteriia</taxon>
        <taxon>Flavobacteriales</taxon>
        <taxon>Phaeocystidibacteraceae</taxon>
        <taxon>Phaeocystidibacter</taxon>
    </lineage>
</organism>
<evidence type="ECO:0000313" key="2">
    <source>
        <dbReference type="Proteomes" id="UP000468650"/>
    </source>
</evidence>
<accession>A0A6N6RLL9</accession>
<proteinExistence type="predicted"/>
<dbReference type="Gene3D" id="3.40.30.10">
    <property type="entry name" value="Glutaredoxin"/>
    <property type="match status" value="1"/>
</dbReference>
<evidence type="ECO:0008006" key="3">
    <source>
        <dbReference type="Google" id="ProtNLM"/>
    </source>
</evidence>
<dbReference type="OrthoDB" id="979538at2"/>
<dbReference type="EMBL" id="WBVO01000001">
    <property type="protein sequence ID" value="KAB2814469.1"/>
    <property type="molecule type" value="Genomic_DNA"/>
</dbReference>
<dbReference type="AlphaFoldDB" id="A0A6N6RLL9"/>
<protein>
    <recommendedName>
        <fullName evidence="3">Arsenate reductase</fullName>
    </recommendedName>
</protein>
<dbReference type="RefSeq" id="WP_151666049.1">
    <property type="nucleotide sequence ID" value="NZ_WBVO01000001.1"/>
</dbReference>
<reference evidence="1 2" key="1">
    <citation type="submission" date="2019-09" db="EMBL/GenBank/DDBJ databases">
        <title>Genomes of family Cryomorphaceae.</title>
        <authorList>
            <person name="Bowman J.P."/>
        </authorList>
    </citation>
    <scope>NUCLEOTIDE SEQUENCE [LARGE SCALE GENOMIC DNA]</scope>
    <source>
        <strain evidence="1 2">LMG 25704</strain>
    </source>
</reference>
<keyword evidence="2" id="KW-1185">Reference proteome</keyword>